<organism evidence="1">
    <name type="scientific">viral metagenome</name>
    <dbReference type="NCBI Taxonomy" id="1070528"/>
    <lineage>
        <taxon>unclassified sequences</taxon>
        <taxon>metagenomes</taxon>
        <taxon>organismal metagenomes</taxon>
    </lineage>
</organism>
<protein>
    <submittedName>
        <fullName evidence="1">Uncharacterized protein</fullName>
    </submittedName>
</protein>
<name>A0A6C0AE17_9ZZZZ</name>
<accession>A0A6C0AE17</accession>
<sequence length="80" mass="9411">MSPKIKILTTFSYKSISFSSREDYGVVYEIGLLFYDGRQTEICFKLNDPNKKFICLEIDLDGNMVFFTDNYDKKDINIFI</sequence>
<evidence type="ECO:0000313" key="1">
    <source>
        <dbReference type="EMBL" id="QHS77968.1"/>
    </source>
</evidence>
<dbReference type="AlphaFoldDB" id="A0A6C0AE17"/>
<dbReference type="EMBL" id="MN740594">
    <property type="protein sequence ID" value="QHS77968.1"/>
    <property type="molecule type" value="Genomic_DNA"/>
</dbReference>
<proteinExistence type="predicted"/>
<reference evidence="1" key="1">
    <citation type="journal article" date="2020" name="Nature">
        <title>Giant virus diversity and host interactions through global metagenomics.</title>
        <authorList>
            <person name="Schulz F."/>
            <person name="Roux S."/>
            <person name="Paez-Espino D."/>
            <person name="Jungbluth S."/>
            <person name="Walsh D.A."/>
            <person name="Denef V.J."/>
            <person name="McMahon K.D."/>
            <person name="Konstantinidis K.T."/>
            <person name="Eloe-Fadrosh E.A."/>
            <person name="Kyrpides N.C."/>
            <person name="Woyke T."/>
        </authorList>
    </citation>
    <scope>NUCLEOTIDE SEQUENCE</scope>
    <source>
        <strain evidence="1">GVMAG-S-1021933-23</strain>
    </source>
</reference>